<dbReference type="GO" id="GO:0005912">
    <property type="term" value="C:adherens junction"/>
    <property type="evidence" value="ECO:0007669"/>
    <property type="project" value="UniProtKB-SubCell"/>
</dbReference>
<evidence type="ECO:0000256" key="5">
    <source>
        <dbReference type="ARBA" id="ARBA00022473"/>
    </source>
</evidence>
<keyword evidence="5" id="KW-0217">Developmental protein</keyword>
<comment type="subcellular location">
    <subcellularLocation>
        <location evidence="2">Cell junction</location>
        <location evidence="2">Adherens junction</location>
    </subcellularLocation>
    <subcellularLocation>
        <location evidence="1">Cell junction</location>
        <location evidence="1">Tight junction</location>
    </subcellularLocation>
</comment>
<feature type="coiled-coil region" evidence="8">
    <location>
        <begin position="23"/>
        <end position="82"/>
    </location>
</feature>
<accession>A0A8D2PR53</accession>
<dbReference type="PANTHER" id="PTHR13546">
    <property type="entry name" value="RE60986P"/>
    <property type="match status" value="1"/>
</dbReference>
<evidence type="ECO:0000256" key="3">
    <source>
        <dbReference type="ARBA" id="ARBA00009052"/>
    </source>
</evidence>
<keyword evidence="6" id="KW-0965">Cell junction</keyword>
<feature type="coiled-coil region" evidence="8">
    <location>
        <begin position="115"/>
        <end position="142"/>
    </location>
</feature>
<proteinExistence type="inferred from homology"/>
<reference evidence="10" key="1">
    <citation type="submission" date="2025-08" db="UniProtKB">
        <authorList>
            <consortium name="Ensembl"/>
        </authorList>
    </citation>
    <scope>IDENTIFICATION</scope>
</reference>
<evidence type="ECO:0000313" key="10">
    <source>
        <dbReference type="Ensembl" id="ENSZLMP00000016220.1"/>
    </source>
</evidence>
<keyword evidence="4" id="KW-0796">Tight junction</keyword>
<dbReference type="AlphaFoldDB" id="A0A8D2PR53"/>
<sequence length="387" mass="43562">MSPPASGAGGAKISEEEMLRWSKEELVKRLRKVENEKMNLMVEHGNLMKDVNRRLQLHLHEIRGLKEVNQKLQDDNQELRELCCFLDDDRQKGKKLSREWQRFGRHTASVMWKEVGMYQQKLKDLEARQETLLRENVELKEMVLMLDEERSGAGSRSSIDSQASLNNLNGGSATRDVGDGSSTSSTGSAGSPDHHHHHLHHHKAGDSKAGAMRRSMDDLSAPLHHRSIPNGLNDSSSNYIRQLETKVKLLEDDNKLLSQQSSTGDLRTLRKGLSPYHSESQLSSLPQYQDLQNGPARMTSDLASSPAAGYVPVSQKPEAVVHAMKVLEVHENLDRQMQDNYEEDLSEKEKAIVREMCNVVWRKLGDAASSKPSIRQHLSGNQFKGPL</sequence>
<dbReference type="InterPro" id="IPR019359">
    <property type="entry name" value="CCDC85"/>
</dbReference>
<dbReference type="GO" id="GO:0005923">
    <property type="term" value="C:bicellular tight junction"/>
    <property type="evidence" value="ECO:0007669"/>
    <property type="project" value="UniProtKB-SubCell"/>
</dbReference>
<dbReference type="Pfam" id="PF10226">
    <property type="entry name" value="CCDC85"/>
    <property type="match status" value="1"/>
</dbReference>
<evidence type="ECO:0000256" key="7">
    <source>
        <dbReference type="ARBA" id="ARBA00023054"/>
    </source>
</evidence>
<reference evidence="10" key="2">
    <citation type="submission" date="2025-09" db="UniProtKB">
        <authorList>
            <consortium name="Ensembl"/>
        </authorList>
    </citation>
    <scope>IDENTIFICATION</scope>
</reference>
<dbReference type="PANTHER" id="PTHR13546:SF14">
    <property type="entry name" value="COILED-COIL DOMAIN-CONTAINING PROTEIN 85C"/>
    <property type="match status" value="1"/>
</dbReference>
<feature type="region of interest" description="Disordered" evidence="9">
    <location>
        <begin position="290"/>
        <end position="309"/>
    </location>
</feature>
<evidence type="ECO:0000256" key="6">
    <source>
        <dbReference type="ARBA" id="ARBA00022949"/>
    </source>
</evidence>
<protein>
    <submittedName>
        <fullName evidence="10">Coiled-coil domain containing 85C</fullName>
    </submittedName>
</protein>
<evidence type="ECO:0000256" key="9">
    <source>
        <dbReference type="SAM" id="MobiDB-lite"/>
    </source>
</evidence>
<evidence type="ECO:0000256" key="8">
    <source>
        <dbReference type="SAM" id="Coils"/>
    </source>
</evidence>
<evidence type="ECO:0000256" key="4">
    <source>
        <dbReference type="ARBA" id="ARBA00022427"/>
    </source>
</evidence>
<feature type="region of interest" description="Disordered" evidence="9">
    <location>
        <begin position="151"/>
        <end position="213"/>
    </location>
</feature>
<evidence type="ECO:0000313" key="11">
    <source>
        <dbReference type="Proteomes" id="UP000694401"/>
    </source>
</evidence>
<organism evidence="10 11">
    <name type="scientific">Zosterops lateralis melanops</name>
    <dbReference type="NCBI Taxonomy" id="1220523"/>
    <lineage>
        <taxon>Eukaryota</taxon>
        <taxon>Metazoa</taxon>
        <taxon>Chordata</taxon>
        <taxon>Craniata</taxon>
        <taxon>Vertebrata</taxon>
        <taxon>Euteleostomi</taxon>
        <taxon>Archelosauria</taxon>
        <taxon>Archosauria</taxon>
        <taxon>Dinosauria</taxon>
        <taxon>Saurischia</taxon>
        <taxon>Theropoda</taxon>
        <taxon>Coelurosauria</taxon>
        <taxon>Aves</taxon>
        <taxon>Neognathae</taxon>
        <taxon>Neoaves</taxon>
        <taxon>Telluraves</taxon>
        <taxon>Australaves</taxon>
        <taxon>Passeriformes</taxon>
        <taxon>Sylvioidea</taxon>
        <taxon>Zosteropidae</taxon>
        <taxon>Zosterops</taxon>
    </lineage>
</organism>
<dbReference type="Proteomes" id="UP000694401">
    <property type="component" value="Unassembled WGS sequence"/>
</dbReference>
<comment type="similarity">
    <text evidence="3">Belongs to the CCDC85 family.</text>
</comment>
<keyword evidence="11" id="KW-1185">Reference proteome</keyword>
<name>A0A8D2PR53_ZOSLA</name>
<evidence type="ECO:0000256" key="1">
    <source>
        <dbReference type="ARBA" id="ARBA00004435"/>
    </source>
</evidence>
<feature type="compositionally biased region" description="Low complexity" evidence="9">
    <location>
        <begin position="179"/>
        <end position="191"/>
    </location>
</feature>
<evidence type="ECO:0000256" key="2">
    <source>
        <dbReference type="ARBA" id="ARBA00004536"/>
    </source>
</evidence>
<feature type="compositionally biased region" description="Polar residues" evidence="9">
    <location>
        <begin position="154"/>
        <end position="172"/>
    </location>
</feature>
<keyword evidence="7 8" id="KW-0175">Coiled coil</keyword>
<dbReference type="Ensembl" id="ENSZLMT00000016668.1">
    <property type="protein sequence ID" value="ENSZLMP00000016220.1"/>
    <property type="gene ID" value="ENSZLMG00000011283.1"/>
</dbReference>
<feature type="compositionally biased region" description="Basic residues" evidence="9">
    <location>
        <begin position="194"/>
        <end position="203"/>
    </location>
</feature>